<evidence type="ECO:0000256" key="1">
    <source>
        <dbReference type="SAM" id="Phobius"/>
    </source>
</evidence>
<accession>A0A166DT48</accession>
<evidence type="ECO:0000313" key="3">
    <source>
        <dbReference type="Proteomes" id="UP000076798"/>
    </source>
</evidence>
<sequence>MCRTQYEADPYVRISLYVRVRDERTCIYYGRRNLQLALWQPHFWSGRAWIFFYVRQGLHQMVTESRRLSESLWTSLHAFIEARPNFALRRSASHPSSIHHSERIFLRFRIYYRMMLFRIIMQLPCSFCFCVSRTMNARRERDRMGLLQPRSRGSAAAL</sequence>
<dbReference type="Proteomes" id="UP000076798">
    <property type="component" value="Unassembled WGS sequence"/>
</dbReference>
<name>A0A166DT48_9AGAM</name>
<reference evidence="2 3" key="1">
    <citation type="journal article" date="2016" name="Mol. Biol. Evol.">
        <title>Comparative Genomics of Early-Diverging Mushroom-Forming Fungi Provides Insights into the Origins of Lignocellulose Decay Capabilities.</title>
        <authorList>
            <person name="Nagy L.G."/>
            <person name="Riley R."/>
            <person name="Tritt A."/>
            <person name="Adam C."/>
            <person name="Daum C."/>
            <person name="Floudas D."/>
            <person name="Sun H."/>
            <person name="Yadav J.S."/>
            <person name="Pangilinan J."/>
            <person name="Larsson K.H."/>
            <person name="Matsuura K."/>
            <person name="Barry K."/>
            <person name="Labutti K."/>
            <person name="Kuo R."/>
            <person name="Ohm R.A."/>
            <person name="Bhattacharya S.S."/>
            <person name="Shirouzu T."/>
            <person name="Yoshinaga Y."/>
            <person name="Martin F.M."/>
            <person name="Grigoriev I.V."/>
            <person name="Hibbett D.S."/>
        </authorList>
    </citation>
    <scope>NUCLEOTIDE SEQUENCE [LARGE SCALE GENOMIC DNA]</scope>
    <source>
        <strain evidence="2 3">HHB10207 ss-3</strain>
    </source>
</reference>
<proteinExistence type="predicted"/>
<feature type="transmembrane region" description="Helical" evidence="1">
    <location>
        <begin position="110"/>
        <end position="131"/>
    </location>
</feature>
<organism evidence="2 3">
    <name type="scientific">Sistotremastrum suecicum HHB10207 ss-3</name>
    <dbReference type="NCBI Taxonomy" id="1314776"/>
    <lineage>
        <taxon>Eukaryota</taxon>
        <taxon>Fungi</taxon>
        <taxon>Dikarya</taxon>
        <taxon>Basidiomycota</taxon>
        <taxon>Agaricomycotina</taxon>
        <taxon>Agaricomycetes</taxon>
        <taxon>Sistotremastrales</taxon>
        <taxon>Sistotremastraceae</taxon>
        <taxon>Sistotremastrum</taxon>
    </lineage>
</organism>
<evidence type="ECO:0000313" key="2">
    <source>
        <dbReference type="EMBL" id="KZT38864.1"/>
    </source>
</evidence>
<dbReference type="EMBL" id="KV428055">
    <property type="protein sequence ID" value="KZT38864.1"/>
    <property type="molecule type" value="Genomic_DNA"/>
</dbReference>
<keyword evidence="1" id="KW-0472">Membrane</keyword>
<dbReference type="AlphaFoldDB" id="A0A166DT48"/>
<keyword evidence="1" id="KW-0812">Transmembrane</keyword>
<keyword evidence="3" id="KW-1185">Reference proteome</keyword>
<gene>
    <name evidence="2" type="ORF">SISSUDRAFT_704883</name>
</gene>
<protein>
    <submittedName>
        <fullName evidence="2">Uncharacterized protein</fullName>
    </submittedName>
</protein>
<keyword evidence="1" id="KW-1133">Transmembrane helix</keyword>